<protein>
    <submittedName>
        <fullName evidence="2">Uncharacterized protein</fullName>
    </submittedName>
</protein>
<evidence type="ECO:0000313" key="2">
    <source>
        <dbReference type="EMBL" id="KRK42027.1"/>
    </source>
</evidence>
<dbReference type="AlphaFoldDB" id="A0A837RHQ2"/>
<feature type="signal peptide" evidence="1">
    <location>
        <begin position="1"/>
        <end position="32"/>
    </location>
</feature>
<dbReference type="Proteomes" id="UP000050964">
    <property type="component" value="Unassembled WGS sequence"/>
</dbReference>
<reference evidence="2 3" key="1">
    <citation type="journal article" date="2015" name="Genome Announc.">
        <title>Expanding the biotechnology potential of lactobacilli through comparative genomics of 213 strains and associated genera.</title>
        <authorList>
            <person name="Sun Z."/>
            <person name="Harris H.M."/>
            <person name="McCann A."/>
            <person name="Guo C."/>
            <person name="Argimon S."/>
            <person name="Zhang W."/>
            <person name="Yang X."/>
            <person name="Jeffery I.B."/>
            <person name="Cooney J.C."/>
            <person name="Kagawa T.F."/>
            <person name="Liu W."/>
            <person name="Song Y."/>
            <person name="Salvetti E."/>
            <person name="Wrobel A."/>
            <person name="Rasinkangas P."/>
            <person name="Parkhill J."/>
            <person name="Rea M.C."/>
            <person name="O'Sullivan O."/>
            <person name="Ritari J."/>
            <person name="Douillard F.P."/>
            <person name="Paul Ross R."/>
            <person name="Yang R."/>
            <person name="Briner A.E."/>
            <person name="Felis G.E."/>
            <person name="de Vos W.M."/>
            <person name="Barrangou R."/>
            <person name="Klaenhammer T.R."/>
            <person name="Caufield P.W."/>
            <person name="Cui Y."/>
            <person name="Zhang H."/>
            <person name="O'Toole P.W."/>
        </authorList>
    </citation>
    <scope>NUCLEOTIDE SEQUENCE [LARGE SCALE GENOMIC DNA]</scope>
    <source>
        <strain evidence="2 3">JCM 15951</strain>
    </source>
</reference>
<sequence>MKKFIKYLGITSTILLTIAPVGVSISANTVKADETTTVSYKSQITVKVVDGVYFN</sequence>
<dbReference type="EMBL" id="AZDB01000025">
    <property type="protein sequence ID" value="KRK42027.1"/>
    <property type="molecule type" value="Genomic_DNA"/>
</dbReference>
<proteinExistence type="predicted"/>
<gene>
    <name evidence="2" type="ORF">FD26_GL000896</name>
</gene>
<dbReference type="RefSeq" id="WP_156401788.1">
    <property type="nucleotide sequence ID" value="NZ_AZDB01000025.1"/>
</dbReference>
<organism evidence="2 3">
    <name type="scientific">Companilactobacillus crustorum JCM 15951</name>
    <dbReference type="NCBI Taxonomy" id="1423737"/>
    <lineage>
        <taxon>Bacteria</taxon>
        <taxon>Bacillati</taxon>
        <taxon>Bacillota</taxon>
        <taxon>Bacilli</taxon>
        <taxon>Lactobacillales</taxon>
        <taxon>Lactobacillaceae</taxon>
        <taxon>Companilactobacillus</taxon>
    </lineage>
</organism>
<keyword evidence="1" id="KW-0732">Signal</keyword>
<evidence type="ECO:0000313" key="3">
    <source>
        <dbReference type="Proteomes" id="UP000050964"/>
    </source>
</evidence>
<feature type="chain" id="PRO_5032678365" evidence="1">
    <location>
        <begin position="33"/>
        <end position="55"/>
    </location>
</feature>
<evidence type="ECO:0000256" key="1">
    <source>
        <dbReference type="SAM" id="SignalP"/>
    </source>
</evidence>
<accession>A0A837RHQ2</accession>
<comment type="caution">
    <text evidence="2">The sequence shown here is derived from an EMBL/GenBank/DDBJ whole genome shotgun (WGS) entry which is preliminary data.</text>
</comment>
<name>A0A837RHQ2_9LACO</name>